<dbReference type="Pfam" id="PF01968">
    <property type="entry name" value="Hydantoinase_A"/>
    <property type="match status" value="1"/>
</dbReference>
<dbReference type="InterPro" id="IPR043129">
    <property type="entry name" value="ATPase_NBD"/>
</dbReference>
<evidence type="ECO:0000259" key="5">
    <source>
        <dbReference type="Pfam" id="PF20906"/>
    </source>
</evidence>
<dbReference type="Pfam" id="PF06032">
    <property type="entry name" value="S-Me-THD_N"/>
    <property type="match status" value="1"/>
</dbReference>
<dbReference type="VEuPathDB" id="FungiDB:Z517_02583"/>
<accession>A0A0D2GQS2</accession>
<evidence type="ECO:0008006" key="8">
    <source>
        <dbReference type="Google" id="ProtNLM"/>
    </source>
</evidence>
<evidence type="ECO:0000259" key="2">
    <source>
        <dbReference type="Pfam" id="PF01968"/>
    </source>
</evidence>
<reference evidence="6 7" key="1">
    <citation type="submission" date="2015-01" db="EMBL/GenBank/DDBJ databases">
        <title>The Genome Sequence of Fonsecaea pedrosoi CBS 271.37.</title>
        <authorList>
            <consortium name="The Broad Institute Genomics Platform"/>
            <person name="Cuomo C."/>
            <person name="de Hoog S."/>
            <person name="Gorbushina A."/>
            <person name="Stielow B."/>
            <person name="Teixiera M."/>
            <person name="Abouelleil A."/>
            <person name="Chapman S.B."/>
            <person name="Priest M."/>
            <person name="Young S.K."/>
            <person name="Wortman J."/>
            <person name="Nusbaum C."/>
            <person name="Birren B."/>
        </authorList>
    </citation>
    <scope>NUCLEOTIDE SEQUENCE [LARGE SCALE GENOMIC DNA]</scope>
    <source>
        <strain evidence="6 7">CBS 271.37</strain>
    </source>
</reference>
<dbReference type="SUPFAM" id="SSF53067">
    <property type="entry name" value="Actin-like ATPase domain"/>
    <property type="match status" value="2"/>
</dbReference>
<dbReference type="InterPro" id="IPR048350">
    <property type="entry name" value="S-Me-THD-like_C"/>
</dbReference>
<dbReference type="Gene3D" id="3.40.1610.10">
    <property type="entry name" value="CV3147-like domain"/>
    <property type="match status" value="1"/>
</dbReference>
<dbReference type="RefSeq" id="XP_013287146.1">
    <property type="nucleotide sequence ID" value="XM_013431692.1"/>
</dbReference>
<dbReference type="Gene3D" id="2.40.390.10">
    <property type="entry name" value="CV3147-like"/>
    <property type="match status" value="1"/>
</dbReference>
<dbReference type="InterPro" id="IPR008040">
    <property type="entry name" value="Hydant_A_N"/>
</dbReference>
<dbReference type="GeneID" id="25302073"/>
<evidence type="ECO:0000259" key="3">
    <source>
        <dbReference type="Pfam" id="PF05378"/>
    </source>
</evidence>
<protein>
    <recommendedName>
        <fullName evidence="8">Hydantoinase/oxoprolinase</fullName>
    </recommendedName>
</protein>
<dbReference type="OrthoDB" id="5404895at2759"/>
<evidence type="ECO:0000313" key="6">
    <source>
        <dbReference type="EMBL" id="KIW83338.1"/>
    </source>
</evidence>
<dbReference type="InterPro" id="IPR024071">
    <property type="entry name" value="S-Me-THD_C_sf"/>
</dbReference>
<dbReference type="InterPro" id="IPR010318">
    <property type="entry name" value="S-Me-THD_N"/>
</dbReference>
<dbReference type="Proteomes" id="UP000053029">
    <property type="component" value="Unassembled WGS sequence"/>
</dbReference>
<dbReference type="AlphaFoldDB" id="A0A0D2GQS2"/>
<organism evidence="6 7">
    <name type="scientific">Fonsecaea pedrosoi CBS 271.37</name>
    <dbReference type="NCBI Taxonomy" id="1442368"/>
    <lineage>
        <taxon>Eukaryota</taxon>
        <taxon>Fungi</taxon>
        <taxon>Dikarya</taxon>
        <taxon>Ascomycota</taxon>
        <taxon>Pezizomycotina</taxon>
        <taxon>Eurotiomycetes</taxon>
        <taxon>Chaetothyriomycetidae</taxon>
        <taxon>Chaetothyriales</taxon>
        <taxon>Herpotrichiellaceae</taxon>
        <taxon>Fonsecaea</taxon>
    </lineage>
</organism>
<proteinExistence type="predicted"/>
<feature type="domain" description="S-Me-THD-like C-terminal" evidence="5">
    <location>
        <begin position="768"/>
        <end position="985"/>
    </location>
</feature>
<dbReference type="InterPro" id="IPR045079">
    <property type="entry name" value="Oxoprolinase-like"/>
</dbReference>
<dbReference type="PANTHER" id="PTHR11365:SF10">
    <property type="entry name" value="HYDANTOINASE_OXOPROLINASE"/>
    <property type="match status" value="1"/>
</dbReference>
<dbReference type="Pfam" id="PF20906">
    <property type="entry name" value="S-Me-THD_C"/>
    <property type="match status" value="1"/>
</dbReference>
<dbReference type="InterPro" id="IPR027479">
    <property type="entry name" value="S-Me-THD_N_sf"/>
</dbReference>
<keyword evidence="7" id="KW-1185">Reference proteome</keyword>
<dbReference type="GO" id="GO:0016787">
    <property type="term" value="F:hydrolase activity"/>
    <property type="evidence" value="ECO:0007669"/>
    <property type="project" value="InterPro"/>
</dbReference>
<dbReference type="SUPFAM" id="SSF160991">
    <property type="entry name" value="CV3147-like"/>
    <property type="match status" value="1"/>
</dbReference>
<evidence type="ECO:0000256" key="1">
    <source>
        <dbReference type="SAM" id="MobiDB-lite"/>
    </source>
</evidence>
<gene>
    <name evidence="6" type="ORF">Z517_02583</name>
</gene>
<dbReference type="Gene3D" id="3.30.420.40">
    <property type="match status" value="1"/>
</dbReference>
<name>A0A0D2GQS2_9EURO</name>
<sequence>MYRIGVDVGGTNTDAAILDINALDTESRGVLATCKTSTTSHVTLGIQNAVREVLALSKVDRSKVLNVAIGTTHFVNAVIENDARRLSRVAVIRLCGPYTRKVPPFADFPYALKGIIEGPAFYLDGGLEIDGREIFPLNPDQIKATAAAIVEAGIQYVAVIGVFSALDQKGLHEERCKALLQQFAPGLSVVCSGQIGGTGLLTRENATILNAAILGFARRTIQGFRYAMYKLDLACPLYLTQNDGTLTDAAVAAELPIKTFASGPTNSLMGAAFLQGLDHGDQRLADKQVVVVDIGGTTTDICSLLPSGFPRQAPNFVEVGGVRTAFSMPEVLSIGLGGGSRVRQSEDGGKVTVGPDSVAHHLTTDAMVFGGNVMTATDIVVASKAASIGDYENVKGIPEQLITGGKADMKRQLERAIDRMKVSSAPVCVLLVGGGSIILTEDLDGVEECLRPPHHDSANAVGAAIAKVAGEVDVIEILAGRDENEAIEAVRKTAIATAIANGADERDVKIVEIKKIPLQYVTNKATRFAMKAVGSLRARDDAVQNGFANGALAHAQEVDDDTTQEATKPEATNVQKGSLTKPTLGVNIAKYRPCVKDGVWYISPVDVQLIASGAGVLGTGGGGSSYLMALYTLDILRKAGEGAIRVVSLESLKDDGVCVFGAGYGAPSVSDERVSSGTDVFAAIDAVNKIMGITDFDGIVADEIGGGNGLVTFPTSARYGRPVVDCDLMGRAYPTLEHGTPYVYGQPVLPVATTDCKGNASVVLTADSNKRVEALIRTTCIELGNSTAAAARPLSGKVLKDYAVPNTVSQAWYLGRAVHLARESKIDFIEAISSITPVKELYVGKVVDVTRDVSRGYTVGRCVIAPLSADEEDDSSNPPSTTPANREKRHLVIPFQNEYLSAGFIPQFPTTSSSQEDSEEEIICTVPDLISILGSDGEALGSPELRYGLKVRVIGMPASPLWTGSAEGLRVGGPEFFGLKCSWEEVRDRGRANGFGVGEYQKPRSVIDEFNVTS</sequence>
<feature type="domain" description="Hydantoinase A/oxoprolinase" evidence="2">
    <location>
        <begin position="203"/>
        <end position="381"/>
    </location>
</feature>
<dbReference type="EMBL" id="KN846970">
    <property type="protein sequence ID" value="KIW83338.1"/>
    <property type="molecule type" value="Genomic_DNA"/>
</dbReference>
<feature type="domain" description="Hydantoinase/oxoprolinase N-terminal" evidence="3">
    <location>
        <begin position="3"/>
        <end position="181"/>
    </location>
</feature>
<dbReference type="HOGENOM" id="CLU_007154_0_0_1"/>
<evidence type="ECO:0000259" key="4">
    <source>
        <dbReference type="Pfam" id="PF06032"/>
    </source>
</evidence>
<feature type="domain" description="S-Me-THD N-terminal" evidence="4">
    <location>
        <begin position="606"/>
        <end position="763"/>
    </location>
</feature>
<dbReference type="Pfam" id="PF05378">
    <property type="entry name" value="Hydant_A_N"/>
    <property type="match status" value="1"/>
</dbReference>
<evidence type="ECO:0000313" key="7">
    <source>
        <dbReference type="Proteomes" id="UP000053029"/>
    </source>
</evidence>
<feature type="region of interest" description="Disordered" evidence="1">
    <location>
        <begin position="869"/>
        <end position="888"/>
    </location>
</feature>
<dbReference type="PANTHER" id="PTHR11365">
    <property type="entry name" value="5-OXOPROLINASE RELATED"/>
    <property type="match status" value="1"/>
</dbReference>
<dbReference type="InterPro" id="IPR002821">
    <property type="entry name" value="Hydantoinase_A"/>
</dbReference>